<feature type="transmembrane region" description="Helical" evidence="1">
    <location>
        <begin position="58"/>
        <end position="82"/>
    </location>
</feature>
<name>A0ABV8CWK8_9STRE</name>
<gene>
    <name evidence="2" type="ORF">ACFORF_05680</name>
</gene>
<dbReference type="RefSeq" id="WP_380426265.1">
    <property type="nucleotide sequence ID" value="NZ_JBHRZV010000045.1"/>
</dbReference>
<proteinExistence type="predicted"/>
<reference evidence="3" key="1">
    <citation type="journal article" date="2019" name="Int. J. Syst. Evol. Microbiol.">
        <title>The Global Catalogue of Microorganisms (GCM) 10K type strain sequencing project: providing services to taxonomists for standard genome sequencing and annotation.</title>
        <authorList>
            <consortium name="The Broad Institute Genomics Platform"/>
            <consortium name="The Broad Institute Genome Sequencing Center for Infectious Disease"/>
            <person name="Wu L."/>
            <person name="Ma J."/>
        </authorList>
    </citation>
    <scope>NUCLEOTIDE SEQUENCE [LARGE SCALE GENOMIC DNA]</scope>
    <source>
        <strain evidence="3">CCUG 67170</strain>
    </source>
</reference>
<feature type="transmembrane region" description="Helical" evidence="1">
    <location>
        <begin position="20"/>
        <end position="38"/>
    </location>
</feature>
<keyword evidence="1" id="KW-0812">Transmembrane</keyword>
<accession>A0ABV8CWK8</accession>
<keyword evidence="3" id="KW-1185">Reference proteome</keyword>
<evidence type="ECO:0000313" key="2">
    <source>
        <dbReference type="EMBL" id="MFC3928060.1"/>
    </source>
</evidence>
<sequence length="95" mass="10667">MSKTESKIAEKMSQNPKAQLVLSLIFGFFILVGAWWGRQELLAWEATGGEKALPRFVYWLYSIGGVNAPAILLGLGSLIFFGRAYQIVKEMKNRN</sequence>
<organism evidence="2 3">
    <name type="scientific">Streptococcus caprae</name>
    <dbReference type="NCBI Taxonomy" id="1640501"/>
    <lineage>
        <taxon>Bacteria</taxon>
        <taxon>Bacillati</taxon>
        <taxon>Bacillota</taxon>
        <taxon>Bacilli</taxon>
        <taxon>Lactobacillales</taxon>
        <taxon>Streptococcaceae</taxon>
        <taxon>Streptococcus</taxon>
    </lineage>
</organism>
<protein>
    <submittedName>
        <fullName evidence="2">Uncharacterized protein</fullName>
    </submittedName>
</protein>
<comment type="caution">
    <text evidence="2">The sequence shown here is derived from an EMBL/GenBank/DDBJ whole genome shotgun (WGS) entry which is preliminary data.</text>
</comment>
<evidence type="ECO:0000313" key="3">
    <source>
        <dbReference type="Proteomes" id="UP001595807"/>
    </source>
</evidence>
<evidence type="ECO:0000256" key="1">
    <source>
        <dbReference type="SAM" id="Phobius"/>
    </source>
</evidence>
<dbReference type="EMBL" id="JBHRZV010000045">
    <property type="protein sequence ID" value="MFC3928060.1"/>
    <property type="molecule type" value="Genomic_DNA"/>
</dbReference>
<dbReference type="Proteomes" id="UP001595807">
    <property type="component" value="Unassembled WGS sequence"/>
</dbReference>
<keyword evidence="1" id="KW-0472">Membrane</keyword>
<keyword evidence="1" id="KW-1133">Transmembrane helix</keyword>